<reference evidence="2 3" key="1">
    <citation type="submission" date="2016-10" db="EMBL/GenBank/DDBJ databases">
        <authorList>
            <person name="Varghese N."/>
            <person name="Submissions S."/>
        </authorList>
    </citation>
    <scope>NUCLEOTIDE SEQUENCE [LARGE SCALE GENOMIC DNA]</scope>
    <source>
        <strain evidence="2 3">BS2771</strain>
    </source>
</reference>
<protein>
    <submittedName>
        <fullName evidence="1">Uncharacterized protein</fullName>
    </submittedName>
</protein>
<evidence type="ECO:0000313" key="4">
    <source>
        <dbReference type="Proteomes" id="UP000325296"/>
    </source>
</evidence>
<dbReference type="EMBL" id="LT629800">
    <property type="protein sequence ID" value="SDU96652.1"/>
    <property type="molecule type" value="Genomic_DNA"/>
</dbReference>
<dbReference type="Proteomes" id="UP000325296">
    <property type="component" value="Unassembled WGS sequence"/>
</dbReference>
<gene>
    <name evidence="1" type="ORF">F1720_11195</name>
    <name evidence="2" type="ORF">SAMN04490181_2289</name>
</gene>
<evidence type="ECO:0000313" key="2">
    <source>
        <dbReference type="EMBL" id="SDU96652.1"/>
    </source>
</evidence>
<reference evidence="1 4" key="2">
    <citation type="submission" date="2019-09" db="EMBL/GenBank/DDBJ databases">
        <title>Draft genome sequence of Pseudomonas brenneri CCUG 51514(T).</title>
        <authorList>
            <person name="Tunovic T."/>
            <person name="Pineiro-Iglesias B."/>
            <person name="Unosson C."/>
            <person name="Inganas E."/>
            <person name="Ohlen M."/>
            <person name="Cardew S."/>
            <person name="Jensie-Markopoulos S."/>
            <person name="Salva-Serra F."/>
            <person name="Jaen-Luchoro D."/>
            <person name="Svensson-Stadler L."/>
            <person name="Chun J."/>
            <person name="Moore E."/>
        </authorList>
    </citation>
    <scope>NUCLEOTIDE SEQUENCE [LARGE SCALE GENOMIC DNA]</scope>
    <source>
        <strain evidence="1 4">CCUG 51514</strain>
    </source>
</reference>
<dbReference type="EMBL" id="VUOL01000005">
    <property type="protein sequence ID" value="KAA2230547.1"/>
    <property type="molecule type" value="Genomic_DNA"/>
</dbReference>
<evidence type="ECO:0000313" key="3">
    <source>
        <dbReference type="Proteomes" id="UP000199620"/>
    </source>
</evidence>
<name>A0A5B2UXE4_9PSED</name>
<dbReference type="Proteomes" id="UP000199620">
    <property type="component" value="Chromosome I"/>
</dbReference>
<keyword evidence="3" id="KW-1185">Reference proteome</keyword>
<organism evidence="1 4">
    <name type="scientific">Pseudomonas brenneri</name>
    <dbReference type="NCBI Taxonomy" id="129817"/>
    <lineage>
        <taxon>Bacteria</taxon>
        <taxon>Pseudomonadati</taxon>
        <taxon>Pseudomonadota</taxon>
        <taxon>Gammaproteobacteria</taxon>
        <taxon>Pseudomonadales</taxon>
        <taxon>Pseudomonadaceae</taxon>
        <taxon>Pseudomonas</taxon>
    </lineage>
</organism>
<dbReference type="OrthoDB" id="7030385at2"/>
<dbReference type="RefSeq" id="WP_090291391.1">
    <property type="nucleotide sequence ID" value="NZ_BMNU01000007.1"/>
</dbReference>
<sequence>MAKKVSRTTKTEPIGVRVSPRTRYLMDVMGRTQRRSLTAVIEAAVESYATEAESSLAAHTWSTDEGERLLNLYSKAPHLCSFDEEIDAKAALAALSD</sequence>
<evidence type="ECO:0000313" key="1">
    <source>
        <dbReference type="EMBL" id="KAA2230547.1"/>
    </source>
</evidence>
<accession>A0A5B2UXE4</accession>
<proteinExistence type="predicted"/>
<dbReference type="AlphaFoldDB" id="A0A5B2UXE4"/>